<comment type="similarity">
    <text evidence="1">Belongs to the metallo-beta-lactamase superfamily. Glyoxalase II family.</text>
</comment>
<keyword evidence="8" id="KW-1185">Reference proteome</keyword>
<dbReference type="Pfam" id="PF17778">
    <property type="entry name" value="WHD_BLACT"/>
    <property type="match status" value="1"/>
</dbReference>
<dbReference type="InterPro" id="IPR050662">
    <property type="entry name" value="Sec-metab_biosynth-thioest"/>
</dbReference>
<dbReference type="GO" id="GO:0031123">
    <property type="term" value="P:RNA 3'-end processing"/>
    <property type="evidence" value="ECO:0007669"/>
    <property type="project" value="UniProtKB-ARBA"/>
</dbReference>
<dbReference type="InterPro" id="IPR041516">
    <property type="entry name" value="LACTB2_WH"/>
</dbReference>
<dbReference type="Proteomes" id="UP000801492">
    <property type="component" value="Unassembled WGS sequence"/>
</dbReference>
<dbReference type="InterPro" id="IPR001279">
    <property type="entry name" value="Metallo-B-lactamas"/>
</dbReference>
<dbReference type="GO" id="GO:0004521">
    <property type="term" value="F:RNA endonuclease activity"/>
    <property type="evidence" value="ECO:0007669"/>
    <property type="project" value="TreeGrafter"/>
</dbReference>
<keyword evidence="3" id="KW-0378">Hydrolase</keyword>
<evidence type="ECO:0000256" key="5">
    <source>
        <dbReference type="ARBA" id="ARBA00069358"/>
    </source>
</evidence>
<dbReference type="SUPFAM" id="SSF56281">
    <property type="entry name" value="Metallo-hydrolase/oxidoreductase"/>
    <property type="match status" value="1"/>
</dbReference>
<evidence type="ECO:0000256" key="4">
    <source>
        <dbReference type="ARBA" id="ARBA00022833"/>
    </source>
</evidence>
<accession>A0A8K0D1S0</accession>
<dbReference type="GO" id="GO:0003727">
    <property type="term" value="F:single-stranded RNA binding"/>
    <property type="evidence" value="ECO:0007669"/>
    <property type="project" value="TreeGrafter"/>
</dbReference>
<dbReference type="Pfam" id="PF00753">
    <property type="entry name" value="Lactamase_B"/>
    <property type="match status" value="1"/>
</dbReference>
<dbReference type="PANTHER" id="PTHR23131:SF0">
    <property type="entry name" value="ENDORIBONUCLEASE LACTB2"/>
    <property type="match status" value="1"/>
</dbReference>
<dbReference type="FunFam" id="1.10.10.10:FF:000328">
    <property type="entry name" value="Lactamase beta 2"/>
    <property type="match status" value="1"/>
</dbReference>
<dbReference type="GO" id="GO:0005759">
    <property type="term" value="C:mitochondrial matrix"/>
    <property type="evidence" value="ECO:0007669"/>
    <property type="project" value="TreeGrafter"/>
</dbReference>
<dbReference type="InterPro" id="IPR036866">
    <property type="entry name" value="RibonucZ/Hydroxyglut_hydro"/>
</dbReference>
<name>A0A8K0D1S0_IGNLU</name>
<dbReference type="CDD" id="cd07722">
    <property type="entry name" value="LACTB2-like_MBL-fold"/>
    <property type="match status" value="1"/>
</dbReference>
<feature type="domain" description="Metallo-beta-lactamase" evidence="6">
    <location>
        <begin position="30"/>
        <end position="220"/>
    </location>
</feature>
<evidence type="ECO:0000313" key="7">
    <source>
        <dbReference type="EMBL" id="KAF2895556.1"/>
    </source>
</evidence>
<dbReference type="SMART" id="SM00849">
    <property type="entry name" value="Lactamase_B"/>
    <property type="match status" value="1"/>
</dbReference>
<dbReference type="AlphaFoldDB" id="A0A8K0D1S0"/>
<dbReference type="FunFam" id="3.60.15.10:FF:000017">
    <property type="entry name" value="Lactamase beta 2"/>
    <property type="match status" value="1"/>
</dbReference>
<evidence type="ECO:0000313" key="8">
    <source>
        <dbReference type="Proteomes" id="UP000801492"/>
    </source>
</evidence>
<dbReference type="GO" id="GO:0016787">
    <property type="term" value="F:hydrolase activity"/>
    <property type="evidence" value="ECO:0007669"/>
    <property type="project" value="UniProtKB-KW"/>
</dbReference>
<dbReference type="InterPro" id="IPR047921">
    <property type="entry name" value="LACTB2-like_MBL-fold"/>
</dbReference>
<comment type="caution">
    <text evidence="7">The sequence shown here is derived from an EMBL/GenBank/DDBJ whole genome shotgun (WGS) entry which is preliminary data.</text>
</comment>
<dbReference type="EMBL" id="VTPC01005812">
    <property type="protein sequence ID" value="KAF2895556.1"/>
    <property type="molecule type" value="Genomic_DNA"/>
</dbReference>
<dbReference type="Gene3D" id="1.10.10.10">
    <property type="entry name" value="Winged helix-like DNA-binding domain superfamily/Winged helix DNA-binding domain"/>
    <property type="match status" value="1"/>
</dbReference>
<dbReference type="PANTHER" id="PTHR23131">
    <property type="entry name" value="ENDORIBONUCLEASE LACTB2"/>
    <property type="match status" value="1"/>
</dbReference>
<keyword evidence="2" id="KW-0479">Metal-binding</keyword>
<evidence type="ECO:0000256" key="2">
    <source>
        <dbReference type="ARBA" id="ARBA00022723"/>
    </source>
</evidence>
<dbReference type="GO" id="GO:0046872">
    <property type="term" value="F:metal ion binding"/>
    <property type="evidence" value="ECO:0007669"/>
    <property type="project" value="UniProtKB-KW"/>
</dbReference>
<dbReference type="OrthoDB" id="17458at2759"/>
<reference evidence="7" key="1">
    <citation type="submission" date="2019-08" db="EMBL/GenBank/DDBJ databases">
        <title>The genome of the North American firefly Photinus pyralis.</title>
        <authorList>
            <consortium name="Photinus pyralis genome working group"/>
            <person name="Fallon T.R."/>
            <person name="Sander Lower S.E."/>
            <person name="Weng J.-K."/>
        </authorList>
    </citation>
    <scope>NUCLEOTIDE SEQUENCE</scope>
    <source>
        <strain evidence="7">TRF0915ILg1</strain>
        <tissue evidence="7">Whole body</tissue>
    </source>
</reference>
<evidence type="ECO:0000259" key="6">
    <source>
        <dbReference type="SMART" id="SM00849"/>
    </source>
</evidence>
<keyword evidence="4" id="KW-0862">Zinc</keyword>
<sequence>MAAVIPVVTKLSSRIIRILGCNPGPMTLQGTNTYILGTGKRRILLDTGEGDIPQYINHLRAILINEGITLSHIFLSHWHHDHIGGVGDVLDMDESMVHFAHDADQPKTNSKPNNILTAYCQVWKHPRKETDDNEDIIKGVNINQFKDGQEFSVEGATIRVLHTPGHTTDHCVFLLLEENAVFSGDCILGEGTAVFEDLYDYMNSLESILDLQPTTVYPGHGNVVHHPQEKIQYYIEHRNERERQILESLKENPRDLFSEADLVKNIYKDTPEKLLKAAEYNVNHHLVKLLKEKRVKQVKDMWQYVEGCKI</sequence>
<protein>
    <recommendedName>
        <fullName evidence="5">Beta-lactamase-like protein 2 homolog</fullName>
    </recommendedName>
</protein>
<dbReference type="Gene3D" id="3.60.15.10">
    <property type="entry name" value="Ribonuclease Z/Hydroxyacylglutathione hydrolase-like"/>
    <property type="match status" value="1"/>
</dbReference>
<evidence type="ECO:0000256" key="3">
    <source>
        <dbReference type="ARBA" id="ARBA00022801"/>
    </source>
</evidence>
<dbReference type="InterPro" id="IPR036388">
    <property type="entry name" value="WH-like_DNA-bd_sf"/>
</dbReference>
<evidence type="ECO:0000256" key="1">
    <source>
        <dbReference type="ARBA" id="ARBA00006759"/>
    </source>
</evidence>
<organism evidence="7 8">
    <name type="scientific">Ignelater luminosus</name>
    <name type="common">Cucubano</name>
    <name type="synonym">Pyrophorus luminosus</name>
    <dbReference type="NCBI Taxonomy" id="2038154"/>
    <lineage>
        <taxon>Eukaryota</taxon>
        <taxon>Metazoa</taxon>
        <taxon>Ecdysozoa</taxon>
        <taxon>Arthropoda</taxon>
        <taxon>Hexapoda</taxon>
        <taxon>Insecta</taxon>
        <taxon>Pterygota</taxon>
        <taxon>Neoptera</taxon>
        <taxon>Endopterygota</taxon>
        <taxon>Coleoptera</taxon>
        <taxon>Polyphaga</taxon>
        <taxon>Elateriformia</taxon>
        <taxon>Elateroidea</taxon>
        <taxon>Elateridae</taxon>
        <taxon>Agrypninae</taxon>
        <taxon>Pyrophorini</taxon>
        <taxon>Ignelater</taxon>
    </lineage>
</organism>
<proteinExistence type="inferred from homology"/>
<gene>
    <name evidence="7" type="ORF">ILUMI_10620</name>
</gene>